<evidence type="ECO:0000313" key="1">
    <source>
        <dbReference type="EMBL" id="KAF2542451.1"/>
    </source>
</evidence>
<reference evidence="2" key="1">
    <citation type="submission" date="2019-12" db="EMBL/GenBank/DDBJ databases">
        <title>Genome sequencing and annotation of Brassica cretica.</title>
        <authorList>
            <person name="Studholme D.J."/>
            <person name="Sarris P.F."/>
        </authorList>
    </citation>
    <scope>NUCLEOTIDE SEQUENCE</scope>
    <source>
        <strain evidence="1">PFS-001/15</strain>
        <strain evidence="2">PFS-102/07</strain>
        <tissue evidence="2">Leaf</tissue>
    </source>
</reference>
<dbReference type="EMBL" id="QGKY02000246">
    <property type="protein sequence ID" value="KAF2584446.1"/>
    <property type="molecule type" value="Genomic_DNA"/>
</dbReference>
<protein>
    <submittedName>
        <fullName evidence="2">Uncharacterized protein</fullName>
    </submittedName>
</protein>
<sequence length="78" mass="9028">MDNSKAVTIPVTLERVNYLLWSSMVKTALEEEVCEVKSQLVSHLNKMSKEKMARTISWWMREMGPGRPHSAIYHPELP</sequence>
<evidence type="ECO:0000313" key="2">
    <source>
        <dbReference type="EMBL" id="KAF2584446.1"/>
    </source>
</evidence>
<organism evidence="2">
    <name type="scientific">Brassica cretica</name>
    <name type="common">Mustard</name>
    <dbReference type="NCBI Taxonomy" id="69181"/>
    <lineage>
        <taxon>Eukaryota</taxon>
        <taxon>Viridiplantae</taxon>
        <taxon>Streptophyta</taxon>
        <taxon>Embryophyta</taxon>
        <taxon>Tracheophyta</taxon>
        <taxon>Spermatophyta</taxon>
        <taxon>Magnoliopsida</taxon>
        <taxon>eudicotyledons</taxon>
        <taxon>Gunneridae</taxon>
        <taxon>Pentapetalae</taxon>
        <taxon>rosids</taxon>
        <taxon>malvids</taxon>
        <taxon>Brassicales</taxon>
        <taxon>Brassicaceae</taxon>
        <taxon>Brassiceae</taxon>
        <taxon>Brassica</taxon>
    </lineage>
</organism>
<name>A0A8S9JSK5_BRACR</name>
<gene>
    <name evidence="1" type="ORF">F2Q68_00031487</name>
    <name evidence="2" type="ORF">F2Q70_00036316</name>
</gene>
<dbReference type="Proteomes" id="UP000712281">
    <property type="component" value="Unassembled WGS sequence"/>
</dbReference>
<dbReference type="EMBL" id="QGKW02002005">
    <property type="protein sequence ID" value="KAF2542451.1"/>
    <property type="molecule type" value="Genomic_DNA"/>
</dbReference>
<dbReference type="AlphaFoldDB" id="A0A8S9JSK5"/>
<comment type="caution">
    <text evidence="2">The sequence shown here is derived from an EMBL/GenBank/DDBJ whole genome shotgun (WGS) entry which is preliminary data.</text>
</comment>
<proteinExistence type="predicted"/>
<accession>A0A8S9JSK5</accession>